<keyword evidence="2" id="KW-1185">Reference proteome</keyword>
<evidence type="ECO:0000313" key="2">
    <source>
        <dbReference type="Proteomes" id="UP000305948"/>
    </source>
</evidence>
<accession>A0A5C3NJY9</accession>
<organism evidence="1 2">
    <name type="scientific">Heliocybe sulcata</name>
    <dbReference type="NCBI Taxonomy" id="5364"/>
    <lineage>
        <taxon>Eukaryota</taxon>
        <taxon>Fungi</taxon>
        <taxon>Dikarya</taxon>
        <taxon>Basidiomycota</taxon>
        <taxon>Agaricomycotina</taxon>
        <taxon>Agaricomycetes</taxon>
        <taxon>Gloeophyllales</taxon>
        <taxon>Gloeophyllaceae</taxon>
        <taxon>Heliocybe</taxon>
    </lineage>
</organism>
<protein>
    <submittedName>
        <fullName evidence="1">Uncharacterized protein</fullName>
    </submittedName>
</protein>
<proteinExistence type="predicted"/>
<dbReference type="Proteomes" id="UP000305948">
    <property type="component" value="Unassembled WGS sequence"/>
</dbReference>
<gene>
    <name evidence="1" type="ORF">OE88DRAFT_1730885</name>
</gene>
<dbReference type="AlphaFoldDB" id="A0A5C3NJY9"/>
<name>A0A5C3NJY9_9AGAM</name>
<dbReference type="EMBL" id="ML213503">
    <property type="protein sequence ID" value="TFK57540.1"/>
    <property type="molecule type" value="Genomic_DNA"/>
</dbReference>
<evidence type="ECO:0000313" key="1">
    <source>
        <dbReference type="EMBL" id="TFK57540.1"/>
    </source>
</evidence>
<sequence length="129" mass="14533">MPTLPRATLTDDDHLCLLQLPCARRLRPTFSNDLLIRKPSTLLRTTLTDNFRLLPSSTSVRKTPTLPRAILTDDQHFYLLQLSSTRRLLSPGYSYGRPPPSAFLTFHAQDAYAPPGYPYGQPASAFPYL</sequence>
<reference evidence="1 2" key="1">
    <citation type="journal article" date="2019" name="Nat. Ecol. Evol.">
        <title>Megaphylogeny resolves global patterns of mushroom evolution.</title>
        <authorList>
            <person name="Varga T."/>
            <person name="Krizsan K."/>
            <person name="Foldi C."/>
            <person name="Dima B."/>
            <person name="Sanchez-Garcia M."/>
            <person name="Sanchez-Ramirez S."/>
            <person name="Szollosi G.J."/>
            <person name="Szarkandi J.G."/>
            <person name="Papp V."/>
            <person name="Albert L."/>
            <person name="Andreopoulos W."/>
            <person name="Angelini C."/>
            <person name="Antonin V."/>
            <person name="Barry K.W."/>
            <person name="Bougher N.L."/>
            <person name="Buchanan P."/>
            <person name="Buyck B."/>
            <person name="Bense V."/>
            <person name="Catcheside P."/>
            <person name="Chovatia M."/>
            <person name="Cooper J."/>
            <person name="Damon W."/>
            <person name="Desjardin D."/>
            <person name="Finy P."/>
            <person name="Geml J."/>
            <person name="Haridas S."/>
            <person name="Hughes K."/>
            <person name="Justo A."/>
            <person name="Karasinski D."/>
            <person name="Kautmanova I."/>
            <person name="Kiss B."/>
            <person name="Kocsube S."/>
            <person name="Kotiranta H."/>
            <person name="LaButti K.M."/>
            <person name="Lechner B.E."/>
            <person name="Liimatainen K."/>
            <person name="Lipzen A."/>
            <person name="Lukacs Z."/>
            <person name="Mihaltcheva S."/>
            <person name="Morgado L.N."/>
            <person name="Niskanen T."/>
            <person name="Noordeloos M.E."/>
            <person name="Ohm R.A."/>
            <person name="Ortiz-Santana B."/>
            <person name="Ovrebo C."/>
            <person name="Racz N."/>
            <person name="Riley R."/>
            <person name="Savchenko A."/>
            <person name="Shiryaev A."/>
            <person name="Soop K."/>
            <person name="Spirin V."/>
            <person name="Szebenyi C."/>
            <person name="Tomsovsky M."/>
            <person name="Tulloss R.E."/>
            <person name="Uehling J."/>
            <person name="Grigoriev I.V."/>
            <person name="Vagvolgyi C."/>
            <person name="Papp T."/>
            <person name="Martin F.M."/>
            <person name="Miettinen O."/>
            <person name="Hibbett D.S."/>
            <person name="Nagy L.G."/>
        </authorList>
    </citation>
    <scope>NUCLEOTIDE SEQUENCE [LARGE SCALE GENOMIC DNA]</scope>
    <source>
        <strain evidence="1 2">OMC1185</strain>
    </source>
</reference>